<protein>
    <submittedName>
        <fullName evidence="5">Tc5 transposase DNA-binding domain</fullName>
    </submittedName>
</protein>
<evidence type="ECO:0000256" key="2">
    <source>
        <dbReference type="ARBA" id="ARBA00023125"/>
    </source>
</evidence>
<accession>A0AAW1LDZ4</accession>
<proteinExistence type="predicted"/>
<dbReference type="GO" id="GO:0003677">
    <property type="term" value="F:DNA binding"/>
    <property type="evidence" value="ECO:0007669"/>
    <property type="project" value="UniProtKB-KW"/>
</dbReference>
<feature type="compositionally biased region" description="Basic and acidic residues" evidence="3">
    <location>
        <begin position="166"/>
        <end position="181"/>
    </location>
</feature>
<dbReference type="EMBL" id="JASPKY010000132">
    <property type="protein sequence ID" value="KAK9731461.1"/>
    <property type="molecule type" value="Genomic_DNA"/>
</dbReference>
<dbReference type="Proteomes" id="UP001458880">
    <property type="component" value="Unassembled WGS sequence"/>
</dbReference>
<comment type="subcellular location">
    <subcellularLocation>
        <location evidence="1">Nucleus</location>
    </subcellularLocation>
</comment>
<dbReference type="GO" id="GO:0005634">
    <property type="term" value="C:nucleus"/>
    <property type="evidence" value="ECO:0007669"/>
    <property type="project" value="UniProtKB-SubCell"/>
</dbReference>
<evidence type="ECO:0000259" key="4">
    <source>
        <dbReference type="Pfam" id="PF03221"/>
    </source>
</evidence>
<gene>
    <name evidence="5" type="ORF">QE152_g13658</name>
</gene>
<evidence type="ECO:0000256" key="1">
    <source>
        <dbReference type="ARBA" id="ARBA00004123"/>
    </source>
</evidence>
<dbReference type="Gene3D" id="1.10.10.60">
    <property type="entry name" value="Homeodomain-like"/>
    <property type="match status" value="2"/>
</dbReference>
<organism evidence="5 6">
    <name type="scientific">Popillia japonica</name>
    <name type="common">Japanese beetle</name>
    <dbReference type="NCBI Taxonomy" id="7064"/>
    <lineage>
        <taxon>Eukaryota</taxon>
        <taxon>Metazoa</taxon>
        <taxon>Ecdysozoa</taxon>
        <taxon>Arthropoda</taxon>
        <taxon>Hexapoda</taxon>
        <taxon>Insecta</taxon>
        <taxon>Pterygota</taxon>
        <taxon>Neoptera</taxon>
        <taxon>Endopterygota</taxon>
        <taxon>Coleoptera</taxon>
        <taxon>Polyphaga</taxon>
        <taxon>Scarabaeiformia</taxon>
        <taxon>Scarabaeidae</taxon>
        <taxon>Rutelinae</taxon>
        <taxon>Popillia</taxon>
    </lineage>
</organism>
<keyword evidence="2 5" id="KW-0238">DNA-binding</keyword>
<dbReference type="SUPFAM" id="SSF46689">
    <property type="entry name" value="Homeodomain-like"/>
    <property type="match status" value="1"/>
</dbReference>
<feature type="region of interest" description="Disordered" evidence="3">
    <location>
        <begin position="149"/>
        <end position="269"/>
    </location>
</feature>
<dbReference type="Pfam" id="PF03221">
    <property type="entry name" value="HTH_Tnp_Tc5"/>
    <property type="match status" value="1"/>
</dbReference>
<comment type="caution">
    <text evidence="5">The sequence shown here is derived from an EMBL/GenBank/DDBJ whole genome shotgun (WGS) entry which is preliminary data.</text>
</comment>
<dbReference type="InterPro" id="IPR006600">
    <property type="entry name" value="HTH_CenpB_DNA-bd_dom"/>
</dbReference>
<reference evidence="5 6" key="1">
    <citation type="journal article" date="2024" name="BMC Genomics">
        <title>De novo assembly and annotation of Popillia japonica's genome with initial clues to its potential as an invasive pest.</title>
        <authorList>
            <person name="Cucini C."/>
            <person name="Boschi S."/>
            <person name="Funari R."/>
            <person name="Cardaioli E."/>
            <person name="Iannotti N."/>
            <person name="Marturano G."/>
            <person name="Paoli F."/>
            <person name="Bruttini M."/>
            <person name="Carapelli A."/>
            <person name="Frati F."/>
            <person name="Nardi F."/>
        </authorList>
    </citation>
    <scope>NUCLEOTIDE SEQUENCE [LARGE SCALE GENOMIC DNA]</scope>
    <source>
        <strain evidence="5">DMR45628</strain>
    </source>
</reference>
<evidence type="ECO:0000256" key="3">
    <source>
        <dbReference type="SAM" id="MobiDB-lite"/>
    </source>
</evidence>
<sequence length="269" mass="30939">MEIEFAIIKRAEKGQRPSFIGKALELSRSTVGTIMKDKIRIMEHGKGMEKLLVIWLEDQNRQNSIRISLALVQEKARSIFLHYAARIESEGSCDEEFKASKGWYEEFKASKVSPPRLIKTLSPTTSSVRYIARCLFLDFSLRTPTTAATTRAARNHHNDNLPSREISQKKTDHGRRSERHLFSATGITFALNVDDDDDRHPPPLPRAAAMGETEIEKRKKGGKERRDERSLLGKRTAGRRDRENSRGCKRRREKDRSVILKQFRASRHE</sequence>
<evidence type="ECO:0000313" key="5">
    <source>
        <dbReference type="EMBL" id="KAK9731461.1"/>
    </source>
</evidence>
<evidence type="ECO:0000313" key="6">
    <source>
        <dbReference type="Proteomes" id="UP001458880"/>
    </source>
</evidence>
<dbReference type="AlphaFoldDB" id="A0AAW1LDZ4"/>
<dbReference type="InterPro" id="IPR009057">
    <property type="entry name" value="Homeodomain-like_sf"/>
</dbReference>
<keyword evidence="6" id="KW-1185">Reference proteome</keyword>
<feature type="domain" description="HTH CENPB-type" evidence="4">
    <location>
        <begin position="48"/>
        <end position="109"/>
    </location>
</feature>
<name>A0AAW1LDZ4_POPJA</name>